<dbReference type="GO" id="GO:0031981">
    <property type="term" value="C:nuclear lumen"/>
    <property type="evidence" value="ECO:0007669"/>
    <property type="project" value="UniProtKB-ARBA"/>
</dbReference>
<protein>
    <submittedName>
        <fullName evidence="4">Uncharacterized protein</fullName>
    </submittedName>
</protein>
<dbReference type="EMBL" id="ML769441">
    <property type="protein sequence ID" value="KAE9401893.1"/>
    <property type="molecule type" value="Genomic_DNA"/>
</dbReference>
<sequence>MAPQTNQPLLMNARAKLVTFDLIGLLLDSQSISITLEGNSISAFNDLDETTGAECQQEISLLTHLVELQQPEEILPDLEGISISAFNDLDETTGAECQQESSLLTHLVELQPEVILPDGVLHMGDVLHIGDLMHSKLEPVGPKARLEMLADEQAEMDFQNLCRSFSEDEEDKEIYSRQPLATRAIQPTTKFTASSTAVAISSSLAQPIAQSASPAQSPLSFSIVGHRLFASLDVDDGDYGEQQLPVSTLLAHEDEESSNAPHEESMILLAGRDDAWWKAEYARRDAAFPKEERARKACKRYYQRNHEQCCERAKKNYQKKKIQLVEGTDKEREAAHAKKQESRAQYRQENRAVLAEKARLHRARQRQCTDVLDKWNFVSAQVTLSGIQESPWELLRLGFPFARAQYACALTWSSLMSLCAEIPSFLGASGSAKAGRLYWVGICAVNQKGHSDWSLSPLLSRRRSDTSTPKCLPETLALCFGPSTGTSVGAIATSVPSEAGTISSSESGKSKEAGLEGAMGELGGRGLMCFLGGLPPVVPQTILWIMRSWGNNQDTTSEPLPGLMSLPYTLGLLPNAAESCVHGAITSEPLPGLMSIQNTSAEPEFRCMSANQQLVLNTDGIHPRVNASLLRRFINCFVTLPAQVMQVDTNTGKMLVKTSDNVCIHIDLQRLPEKLNPTLFVEVLGQVYCSADGTVSLLAIRVTNLGNDLGKCALTSRILNVTETA</sequence>
<organism evidence="4 5">
    <name type="scientific">Gymnopus androsaceus JB14</name>
    <dbReference type="NCBI Taxonomy" id="1447944"/>
    <lineage>
        <taxon>Eukaryota</taxon>
        <taxon>Fungi</taxon>
        <taxon>Dikarya</taxon>
        <taxon>Basidiomycota</taxon>
        <taxon>Agaricomycotina</taxon>
        <taxon>Agaricomycetes</taxon>
        <taxon>Agaricomycetidae</taxon>
        <taxon>Agaricales</taxon>
        <taxon>Marasmiineae</taxon>
        <taxon>Omphalotaceae</taxon>
        <taxon>Gymnopus</taxon>
    </lineage>
</organism>
<dbReference type="GO" id="GO:0006260">
    <property type="term" value="P:DNA replication"/>
    <property type="evidence" value="ECO:0007669"/>
    <property type="project" value="InterPro"/>
</dbReference>
<accession>A0A6A4HVE6</accession>
<name>A0A6A4HVE6_9AGAR</name>
<evidence type="ECO:0000313" key="5">
    <source>
        <dbReference type="Proteomes" id="UP000799118"/>
    </source>
</evidence>
<dbReference type="Gene3D" id="2.40.50.140">
    <property type="entry name" value="Nucleic acid-binding proteins"/>
    <property type="match status" value="1"/>
</dbReference>
<gene>
    <name evidence="4" type="ORF">BT96DRAFT_937624</name>
</gene>
<evidence type="ECO:0000256" key="2">
    <source>
        <dbReference type="ARBA" id="ARBA00009761"/>
    </source>
</evidence>
<keyword evidence="3" id="KW-0539">Nucleus</keyword>
<dbReference type="AlphaFoldDB" id="A0A6A4HVE6"/>
<dbReference type="GO" id="GO:0006310">
    <property type="term" value="P:DNA recombination"/>
    <property type="evidence" value="ECO:0007669"/>
    <property type="project" value="InterPro"/>
</dbReference>
<dbReference type="GO" id="GO:0003677">
    <property type="term" value="F:DNA binding"/>
    <property type="evidence" value="ECO:0007669"/>
    <property type="project" value="InterPro"/>
</dbReference>
<reference evidence="4" key="1">
    <citation type="journal article" date="2019" name="Environ. Microbiol.">
        <title>Fungal ecological strategies reflected in gene transcription - a case study of two litter decomposers.</title>
        <authorList>
            <person name="Barbi F."/>
            <person name="Kohler A."/>
            <person name="Barry K."/>
            <person name="Baskaran P."/>
            <person name="Daum C."/>
            <person name="Fauchery L."/>
            <person name="Ihrmark K."/>
            <person name="Kuo A."/>
            <person name="LaButti K."/>
            <person name="Lipzen A."/>
            <person name="Morin E."/>
            <person name="Grigoriev I.V."/>
            <person name="Henrissat B."/>
            <person name="Lindahl B."/>
            <person name="Martin F."/>
        </authorList>
    </citation>
    <scope>NUCLEOTIDE SEQUENCE</scope>
    <source>
        <strain evidence="4">JB14</strain>
    </source>
</reference>
<dbReference type="InterPro" id="IPR012340">
    <property type="entry name" value="NA-bd_OB-fold"/>
</dbReference>
<evidence type="ECO:0000256" key="1">
    <source>
        <dbReference type="ARBA" id="ARBA00004123"/>
    </source>
</evidence>
<evidence type="ECO:0000256" key="3">
    <source>
        <dbReference type="ARBA" id="ARBA00023242"/>
    </source>
</evidence>
<dbReference type="Proteomes" id="UP000799118">
    <property type="component" value="Unassembled WGS sequence"/>
</dbReference>
<dbReference type="OrthoDB" id="188186at2759"/>
<comment type="subcellular location">
    <subcellularLocation>
        <location evidence="1">Nucleus</location>
    </subcellularLocation>
</comment>
<evidence type="ECO:0000313" key="4">
    <source>
        <dbReference type="EMBL" id="KAE9401893.1"/>
    </source>
</evidence>
<dbReference type="Pfam" id="PF08661">
    <property type="entry name" value="Rep_fac-A_3"/>
    <property type="match status" value="1"/>
</dbReference>
<proteinExistence type="inferred from homology"/>
<keyword evidence="5" id="KW-1185">Reference proteome</keyword>
<comment type="similarity">
    <text evidence="2">Belongs to the replication factor A protein 3 family.</text>
</comment>
<dbReference type="GO" id="GO:0006281">
    <property type="term" value="P:DNA repair"/>
    <property type="evidence" value="ECO:0007669"/>
    <property type="project" value="InterPro"/>
</dbReference>
<dbReference type="InterPro" id="IPR013970">
    <property type="entry name" value="Rfa2"/>
</dbReference>